<sequence>NNELSAYCVRSVGHLIITKKGNNMEKNLTNWIKKQTPTIYDIKRALPEDSHFFDKKTMKFFNQTLKSFSVKKQGFNEWRISASAPFGNVTVRTFSFTGFNMGKLN</sequence>
<name>X1ABC1_9ZZZZ</name>
<reference evidence="1" key="1">
    <citation type="journal article" date="2014" name="Front. Microbiol.">
        <title>High frequency of phylogenetically diverse reductive dehalogenase-homologous genes in deep subseafloor sedimentary metagenomes.</title>
        <authorList>
            <person name="Kawai M."/>
            <person name="Futagami T."/>
            <person name="Toyoda A."/>
            <person name="Takaki Y."/>
            <person name="Nishi S."/>
            <person name="Hori S."/>
            <person name="Arai W."/>
            <person name="Tsubouchi T."/>
            <person name="Morono Y."/>
            <person name="Uchiyama I."/>
            <person name="Ito T."/>
            <person name="Fujiyama A."/>
            <person name="Inagaki F."/>
            <person name="Takami H."/>
        </authorList>
    </citation>
    <scope>NUCLEOTIDE SEQUENCE</scope>
    <source>
        <strain evidence="1">Expedition CK06-06</strain>
    </source>
</reference>
<protein>
    <submittedName>
        <fullName evidence="1">Uncharacterized protein</fullName>
    </submittedName>
</protein>
<organism evidence="1">
    <name type="scientific">marine sediment metagenome</name>
    <dbReference type="NCBI Taxonomy" id="412755"/>
    <lineage>
        <taxon>unclassified sequences</taxon>
        <taxon>metagenomes</taxon>
        <taxon>ecological metagenomes</taxon>
    </lineage>
</organism>
<evidence type="ECO:0000313" key="1">
    <source>
        <dbReference type="EMBL" id="GAG79134.1"/>
    </source>
</evidence>
<dbReference type="AlphaFoldDB" id="X1ABC1"/>
<proteinExistence type="predicted"/>
<feature type="non-terminal residue" evidence="1">
    <location>
        <position position="1"/>
    </location>
</feature>
<dbReference type="EMBL" id="BART01013615">
    <property type="protein sequence ID" value="GAG79134.1"/>
    <property type="molecule type" value="Genomic_DNA"/>
</dbReference>
<gene>
    <name evidence="1" type="ORF">S01H4_27729</name>
</gene>
<comment type="caution">
    <text evidence="1">The sequence shown here is derived from an EMBL/GenBank/DDBJ whole genome shotgun (WGS) entry which is preliminary data.</text>
</comment>
<accession>X1ABC1</accession>